<organism evidence="3 4">
    <name type="scientific">Platysternon megacephalum</name>
    <name type="common">big-headed turtle</name>
    <dbReference type="NCBI Taxonomy" id="55544"/>
    <lineage>
        <taxon>Eukaryota</taxon>
        <taxon>Metazoa</taxon>
        <taxon>Chordata</taxon>
        <taxon>Craniata</taxon>
        <taxon>Vertebrata</taxon>
        <taxon>Euteleostomi</taxon>
        <taxon>Archelosauria</taxon>
        <taxon>Testudinata</taxon>
        <taxon>Testudines</taxon>
        <taxon>Cryptodira</taxon>
        <taxon>Durocryptodira</taxon>
        <taxon>Testudinoidea</taxon>
        <taxon>Platysternidae</taxon>
        <taxon>Platysternon</taxon>
    </lineage>
</organism>
<reference evidence="3 4" key="2">
    <citation type="submission" date="2019-04" db="EMBL/GenBank/DDBJ databases">
        <title>The genome sequence of big-headed turtle.</title>
        <authorList>
            <person name="Gong S."/>
        </authorList>
    </citation>
    <scope>NUCLEOTIDE SEQUENCE [LARGE SCALE GENOMIC DNA]</scope>
    <source>
        <strain evidence="3">DO16091913</strain>
        <tissue evidence="3">Muscle</tissue>
    </source>
</reference>
<name>A0A4D9DMD5_9SAUR</name>
<dbReference type="GO" id="GO:0044539">
    <property type="term" value="P:long-chain fatty acid import into cell"/>
    <property type="evidence" value="ECO:0007669"/>
    <property type="project" value="TreeGrafter"/>
</dbReference>
<proteinExistence type="inferred from homology"/>
<dbReference type="STRING" id="55544.A0A4D9DMD5"/>
<dbReference type="GO" id="GO:0005886">
    <property type="term" value="C:plasma membrane"/>
    <property type="evidence" value="ECO:0007669"/>
    <property type="project" value="TreeGrafter"/>
</dbReference>
<keyword evidence="2" id="KW-0436">Ligase</keyword>
<dbReference type="AlphaFoldDB" id="A0A4D9DMD5"/>
<protein>
    <submittedName>
        <fullName evidence="3">Zinc finger protein RFP-like</fullName>
    </submittedName>
</protein>
<keyword evidence="4" id="KW-1185">Reference proteome</keyword>
<dbReference type="GO" id="GO:0004467">
    <property type="term" value="F:long-chain fatty acid-CoA ligase activity"/>
    <property type="evidence" value="ECO:0007669"/>
    <property type="project" value="TreeGrafter"/>
</dbReference>
<evidence type="ECO:0000256" key="1">
    <source>
        <dbReference type="ARBA" id="ARBA00006432"/>
    </source>
</evidence>
<dbReference type="GO" id="GO:0005324">
    <property type="term" value="F:long-chain fatty acid transmembrane transporter activity"/>
    <property type="evidence" value="ECO:0007669"/>
    <property type="project" value="TreeGrafter"/>
</dbReference>
<accession>A0A4D9DMD5</accession>
<sequence>MWHSVSQLLQHFVCFVTQDALEVTGTFKQCKGQLVKEGFNPALIKDPLFFLDESEKRFVPMSPQIYSSILDMKLKL</sequence>
<dbReference type="GO" id="GO:0008206">
    <property type="term" value="P:bile acid metabolic process"/>
    <property type="evidence" value="ECO:0007669"/>
    <property type="project" value="TreeGrafter"/>
</dbReference>
<evidence type="ECO:0000313" key="3">
    <source>
        <dbReference type="EMBL" id="TFJ97451.1"/>
    </source>
</evidence>
<dbReference type="GO" id="GO:0005789">
    <property type="term" value="C:endoplasmic reticulum membrane"/>
    <property type="evidence" value="ECO:0007669"/>
    <property type="project" value="TreeGrafter"/>
</dbReference>
<comment type="similarity">
    <text evidence="1">Belongs to the ATP-dependent AMP-binding enzyme family.</text>
</comment>
<reference evidence="3 4" key="1">
    <citation type="submission" date="2019-04" db="EMBL/GenBank/DDBJ databases">
        <title>Draft genome of the big-headed turtle Platysternon megacephalum.</title>
        <authorList>
            <person name="Gong S."/>
        </authorList>
    </citation>
    <scope>NUCLEOTIDE SEQUENCE [LARGE SCALE GENOMIC DNA]</scope>
    <source>
        <strain evidence="3">DO16091913</strain>
        <tissue evidence="3">Muscle</tissue>
    </source>
</reference>
<comment type="caution">
    <text evidence="3">The sequence shown here is derived from an EMBL/GenBank/DDBJ whole genome shotgun (WGS) entry which is preliminary data.</text>
</comment>
<evidence type="ECO:0000256" key="2">
    <source>
        <dbReference type="ARBA" id="ARBA00022598"/>
    </source>
</evidence>
<dbReference type="Proteomes" id="UP000297703">
    <property type="component" value="Unassembled WGS sequence"/>
</dbReference>
<dbReference type="PANTHER" id="PTHR43107">
    <property type="entry name" value="LONG-CHAIN FATTY ACID TRANSPORT PROTEIN"/>
    <property type="match status" value="1"/>
</dbReference>
<dbReference type="OrthoDB" id="288590at2759"/>
<evidence type="ECO:0000313" key="4">
    <source>
        <dbReference type="Proteomes" id="UP000297703"/>
    </source>
</evidence>
<gene>
    <name evidence="3" type="ORF">DR999_PMT20701</name>
</gene>
<dbReference type="PANTHER" id="PTHR43107:SF4">
    <property type="entry name" value="LONG-CHAIN FATTY ACID TRANSPORT PROTEIN 2"/>
    <property type="match status" value="1"/>
</dbReference>
<dbReference type="EMBL" id="QXTE01000494">
    <property type="protein sequence ID" value="TFJ97451.1"/>
    <property type="molecule type" value="Genomic_DNA"/>
</dbReference>